<proteinExistence type="predicted"/>
<dbReference type="AlphaFoldDB" id="A0A9P6EQ99"/>
<evidence type="ECO:0000313" key="1">
    <source>
        <dbReference type="EMBL" id="KAF9533099.1"/>
    </source>
</evidence>
<reference evidence="1" key="1">
    <citation type="submission" date="2020-11" db="EMBL/GenBank/DDBJ databases">
        <authorList>
            <consortium name="DOE Joint Genome Institute"/>
            <person name="Ahrendt S."/>
            <person name="Riley R."/>
            <person name="Andreopoulos W."/>
            <person name="Labutti K."/>
            <person name="Pangilinan J."/>
            <person name="Ruiz-Duenas F.J."/>
            <person name="Barrasa J.M."/>
            <person name="Sanchez-Garcia M."/>
            <person name="Camarero S."/>
            <person name="Miyauchi S."/>
            <person name="Serrano A."/>
            <person name="Linde D."/>
            <person name="Babiker R."/>
            <person name="Drula E."/>
            <person name="Ayuso-Fernandez I."/>
            <person name="Pacheco R."/>
            <person name="Padilla G."/>
            <person name="Ferreira P."/>
            <person name="Barriuso J."/>
            <person name="Kellner H."/>
            <person name="Castanera R."/>
            <person name="Alfaro M."/>
            <person name="Ramirez L."/>
            <person name="Pisabarro A.G."/>
            <person name="Kuo A."/>
            <person name="Tritt A."/>
            <person name="Lipzen A."/>
            <person name="He G."/>
            <person name="Yan M."/>
            <person name="Ng V."/>
            <person name="Cullen D."/>
            <person name="Martin F."/>
            <person name="Rosso M.-N."/>
            <person name="Henrissat B."/>
            <person name="Hibbett D."/>
            <person name="Martinez A.T."/>
            <person name="Grigoriev I.V."/>
        </authorList>
    </citation>
    <scope>NUCLEOTIDE SEQUENCE</scope>
    <source>
        <strain evidence="1">CBS 506.95</strain>
    </source>
</reference>
<dbReference type="Proteomes" id="UP000807306">
    <property type="component" value="Unassembled WGS sequence"/>
</dbReference>
<comment type="caution">
    <text evidence="1">The sequence shown here is derived from an EMBL/GenBank/DDBJ whole genome shotgun (WGS) entry which is preliminary data.</text>
</comment>
<keyword evidence="2" id="KW-1185">Reference proteome</keyword>
<organism evidence="1 2">
    <name type="scientific">Crepidotus variabilis</name>
    <dbReference type="NCBI Taxonomy" id="179855"/>
    <lineage>
        <taxon>Eukaryota</taxon>
        <taxon>Fungi</taxon>
        <taxon>Dikarya</taxon>
        <taxon>Basidiomycota</taxon>
        <taxon>Agaricomycotina</taxon>
        <taxon>Agaricomycetes</taxon>
        <taxon>Agaricomycetidae</taxon>
        <taxon>Agaricales</taxon>
        <taxon>Agaricineae</taxon>
        <taxon>Crepidotaceae</taxon>
        <taxon>Crepidotus</taxon>
    </lineage>
</organism>
<dbReference type="EMBL" id="MU157829">
    <property type="protein sequence ID" value="KAF9533099.1"/>
    <property type="molecule type" value="Genomic_DNA"/>
</dbReference>
<gene>
    <name evidence="1" type="ORF">CPB83DRAFT_528780</name>
</gene>
<accession>A0A9P6EQ99</accession>
<name>A0A9P6EQ99_9AGAR</name>
<evidence type="ECO:0000313" key="2">
    <source>
        <dbReference type="Proteomes" id="UP000807306"/>
    </source>
</evidence>
<sequence length="78" mass="8914">MRVPTYTEILVMSSQMSRRDLITRPYYANGKYVRLVPVSVSVSATDTSIEPEKENWRRVNKESVLGFLPPLHHAQVAP</sequence>
<protein>
    <submittedName>
        <fullName evidence="1">Uncharacterized protein</fullName>
    </submittedName>
</protein>